<feature type="transmembrane region" description="Helical" evidence="7">
    <location>
        <begin position="152"/>
        <end position="176"/>
    </location>
</feature>
<comment type="caution">
    <text evidence="10">The sequence shown here is derived from an EMBL/GenBank/DDBJ whole genome shotgun (WGS) entry which is preliminary data.</text>
</comment>
<dbReference type="PANTHER" id="PTHR30509:SF9">
    <property type="entry name" value="MULTIDRUG RESISTANCE PROTEIN MDTO"/>
    <property type="match status" value="1"/>
</dbReference>
<dbReference type="RefSeq" id="WP_068374581.1">
    <property type="nucleotide sequence ID" value="NZ_LBNE01000014.1"/>
</dbReference>
<dbReference type="PANTHER" id="PTHR30509">
    <property type="entry name" value="P-HYDROXYBENZOIC ACID EFFLUX PUMP SUBUNIT-RELATED"/>
    <property type="match status" value="1"/>
</dbReference>
<feature type="transmembrane region" description="Helical" evidence="7">
    <location>
        <begin position="440"/>
        <end position="458"/>
    </location>
</feature>
<keyword evidence="4 7" id="KW-1133">Transmembrane helix</keyword>
<evidence type="ECO:0000256" key="6">
    <source>
        <dbReference type="ARBA" id="ARBA00043993"/>
    </source>
</evidence>
<dbReference type="AlphaFoldDB" id="A0A171KNP8"/>
<feature type="transmembrane region" description="Helical" evidence="7">
    <location>
        <begin position="404"/>
        <end position="434"/>
    </location>
</feature>
<evidence type="ECO:0000259" key="8">
    <source>
        <dbReference type="Pfam" id="PF12805"/>
    </source>
</evidence>
<dbReference type="EMBL" id="LBNE01000014">
    <property type="protein sequence ID" value="KKO70515.1"/>
    <property type="molecule type" value="Genomic_DNA"/>
</dbReference>
<feature type="transmembrane region" description="Helical" evidence="7">
    <location>
        <begin position="79"/>
        <end position="99"/>
    </location>
</feature>
<feature type="transmembrane region" description="Helical" evidence="7">
    <location>
        <begin position="345"/>
        <end position="366"/>
    </location>
</feature>
<keyword evidence="3 7" id="KW-0812">Transmembrane</keyword>
<feature type="transmembrane region" description="Helical" evidence="7">
    <location>
        <begin position="470"/>
        <end position="490"/>
    </location>
</feature>
<evidence type="ECO:0000256" key="7">
    <source>
        <dbReference type="SAM" id="Phobius"/>
    </source>
</evidence>
<evidence type="ECO:0000256" key="5">
    <source>
        <dbReference type="ARBA" id="ARBA00023136"/>
    </source>
</evidence>
<dbReference type="STRING" id="206506.AAV32_15775"/>
<accession>A0A171KNP8</accession>
<evidence type="ECO:0000256" key="1">
    <source>
        <dbReference type="ARBA" id="ARBA00004651"/>
    </source>
</evidence>
<evidence type="ECO:0000256" key="4">
    <source>
        <dbReference type="ARBA" id="ARBA00022989"/>
    </source>
</evidence>
<feature type="domain" description="Integral membrane protein YccS N-terminal" evidence="8">
    <location>
        <begin position="96"/>
        <end position="241"/>
    </location>
</feature>
<evidence type="ECO:0000259" key="9">
    <source>
        <dbReference type="Pfam" id="PF13515"/>
    </source>
</evidence>
<dbReference type="Pfam" id="PF13515">
    <property type="entry name" value="FUSC_2"/>
    <property type="match status" value="1"/>
</dbReference>
<comment type="similarity">
    <text evidence="6">Belongs to the YccS/YhfK family.</text>
</comment>
<dbReference type="InterPro" id="IPR032692">
    <property type="entry name" value="YccS_N"/>
</dbReference>
<dbReference type="Proteomes" id="UP000078084">
    <property type="component" value="Unassembled WGS sequence"/>
</dbReference>
<evidence type="ECO:0000256" key="3">
    <source>
        <dbReference type="ARBA" id="ARBA00022692"/>
    </source>
</evidence>
<reference evidence="10 11" key="1">
    <citation type="submission" date="2015-04" db="EMBL/GenBank/DDBJ databases">
        <title>Genome sequence of Kerstersia gyiorum CG1.</title>
        <authorList>
            <person name="Greninger A.L."/>
            <person name="Kozyreva V."/>
            <person name="Chaturvedi V."/>
        </authorList>
    </citation>
    <scope>NUCLEOTIDE SEQUENCE [LARGE SCALE GENOMIC DNA]</scope>
    <source>
        <strain evidence="10 11">CG1</strain>
    </source>
</reference>
<name>A0A171KNP8_9BURK</name>
<keyword evidence="2" id="KW-1003">Cell membrane</keyword>
<gene>
    <name evidence="10" type="ORF">AAV32_15775</name>
</gene>
<evidence type="ECO:0000256" key="2">
    <source>
        <dbReference type="ARBA" id="ARBA00022475"/>
    </source>
</evidence>
<dbReference type="GO" id="GO:0005886">
    <property type="term" value="C:plasma membrane"/>
    <property type="evidence" value="ECO:0007669"/>
    <property type="project" value="UniProtKB-SubCell"/>
</dbReference>
<dbReference type="InterPro" id="IPR049453">
    <property type="entry name" value="Memb_transporter_dom"/>
</dbReference>
<sequence length="664" mass="71154">MPQAASSARPAIRPNPWLRELTTLKPAHWRWGVSIRAAIGMGLPLALGIVFDQLAASLWIAMGSLLQASAEREGPYKAIFWKIAISAPMGVAGCLLGYLSDYSWGVVTVTMVCAAFIGSIISSYSAALSSGSLQALVMGTVMTGNGHIGPDFWLPALMLLAGNAFYALMLGVEALCFRQRSQRAMLAALTQALRALALARADKQDTDAARRQVTDRLSVLYAQMLQIRAHAQGRNPLTERTAASLQRFDNLFACIMACQDADTLRRAAEQLQPIGQALAHGTRAPASTACPQDPALLRAVQALYDSFWNSAAPAQKPASGVTQAPAQARESRLRILLDRLTPGRATIASALALSLCVAIGFSLHWIDAKSHWYWVPMTILIIMKPDFGSIFARTILRSIGTSIGVILGAILLAVLEPGPSFVIVMTLIAITLPWASQRSYAMYTLALTPLVLVLIDFVTPETHGINYAALRLVDTLLGGLIVLVFGYAIWPKRHERQLVQAFREARKAIAAYLRACLPDPGQAQDNQQASACRRTAYGALADIRLQLQKSLTEPPPAGPEAAAWFPLITSAERICDAITGYCAVASEQPDPGQRAELERLAGLLATASHAEGSQIISDNAMANAPLDGSPESALISTIRSEMAHIHNFAEAAPDTAPKAAPVST</sequence>
<organism evidence="10 11">
    <name type="scientific">Kerstersia gyiorum</name>
    <dbReference type="NCBI Taxonomy" id="206506"/>
    <lineage>
        <taxon>Bacteria</taxon>
        <taxon>Pseudomonadati</taxon>
        <taxon>Pseudomonadota</taxon>
        <taxon>Betaproteobacteria</taxon>
        <taxon>Burkholderiales</taxon>
        <taxon>Alcaligenaceae</taxon>
        <taxon>Kerstersia</taxon>
    </lineage>
</organism>
<keyword evidence="11" id="KW-1185">Reference proteome</keyword>
<feature type="domain" description="Integral membrane bound transporter" evidence="9">
    <location>
        <begin position="355"/>
        <end position="485"/>
    </location>
</feature>
<feature type="transmembrane region" description="Helical" evidence="7">
    <location>
        <begin position="37"/>
        <end position="59"/>
    </location>
</feature>
<feature type="transmembrane region" description="Helical" evidence="7">
    <location>
        <begin position="106"/>
        <end position="127"/>
    </location>
</feature>
<protein>
    <submittedName>
        <fullName evidence="10">Uncharacterized protein</fullName>
    </submittedName>
</protein>
<comment type="subcellular location">
    <subcellularLocation>
        <location evidence="1">Cell membrane</location>
        <topology evidence="1">Multi-pass membrane protein</topology>
    </subcellularLocation>
</comment>
<keyword evidence="5 7" id="KW-0472">Membrane</keyword>
<dbReference type="Pfam" id="PF12805">
    <property type="entry name" value="FUSC-like"/>
    <property type="match status" value="1"/>
</dbReference>
<feature type="transmembrane region" description="Helical" evidence="7">
    <location>
        <begin position="372"/>
        <end position="392"/>
    </location>
</feature>
<proteinExistence type="inferred from homology"/>
<evidence type="ECO:0000313" key="11">
    <source>
        <dbReference type="Proteomes" id="UP000078084"/>
    </source>
</evidence>
<evidence type="ECO:0000313" key="10">
    <source>
        <dbReference type="EMBL" id="KKO70515.1"/>
    </source>
</evidence>